<keyword evidence="1" id="KW-1133">Transmembrane helix</keyword>
<keyword evidence="1" id="KW-0812">Transmembrane</keyword>
<dbReference type="InterPro" id="IPR018650">
    <property type="entry name" value="STSV1_Orf64"/>
</dbReference>
<feature type="transmembrane region" description="Helical" evidence="1">
    <location>
        <begin position="318"/>
        <end position="339"/>
    </location>
</feature>
<accession>A0A1H5CTL4</accession>
<name>A0A1H5CTL4_9MICO</name>
<feature type="transmembrane region" description="Helical" evidence="1">
    <location>
        <begin position="346"/>
        <end position="366"/>
    </location>
</feature>
<evidence type="ECO:0000256" key="1">
    <source>
        <dbReference type="SAM" id="Phobius"/>
    </source>
</evidence>
<organism evidence="2 3">
    <name type="scientific">Ruania alba</name>
    <dbReference type="NCBI Taxonomy" id="648782"/>
    <lineage>
        <taxon>Bacteria</taxon>
        <taxon>Bacillati</taxon>
        <taxon>Actinomycetota</taxon>
        <taxon>Actinomycetes</taxon>
        <taxon>Micrococcales</taxon>
        <taxon>Ruaniaceae</taxon>
        <taxon>Ruania</taxon>
    </lineage>
</organism>
<proteinExistence type="predicted"/>
<protein>
    <submittedName>
        <fullName evidence="2">Uncharacterized membrane protein</fullName>
    </submittedName>
</protein>
<dbReference type="EMBL" id="FNTX01000001">
    <property type="protein sequence ID" value="SED69931.1"/>
    <property type="molecule type" value="Genomic_DNA"/>
</dbReference>
<keyword evidence="1" id="KW-0472">Membrane</keyword>
<evidence type="ECO:0000313" key="2">
    <source>
        <dbReference type="EMBL" id="SED69931.1"/>
    </source>
</evidence>
<dbReference type="OrthoDB" id="5240834at2"/>
<dbReference type="STRING" id="648782.SAMN04488554_0466"/>
<dbReference type="AlphaFoldDB" id="A0A1H5CTL4"/>
<dbReference type="RefSeq" id="WP_089771519.1">
    <property type="nucleotide sequence ID" value="NZ_FNTX01000001.1"/>
</dbReference>
<feature type="transmembrane region" description="Helical" evidence="1">
    <location>
        <begin position="25"/>
        <end position="44"/>
    </location>
</feature>
<dbReference type="Proteomes" id="UP000199220">
    <property type="component" value="Unassembled WGS sequence"/>
</dbReference>
<gene>
    <name evidence="2" type="ORF">SAMN04488554_0466</name>
</gene>
<keyword evidence="3" id="KW-1185">Reference proteome</keyword>
<feature type="transmembrane region" description="Helical" evidence="1">
    <location>
        <begin position="216"/>
        <end position="236"/>
    </location>
</feature>
<evidence type="ECO:0000313" key="3">
    <source>
        <dbReference type="Proteomes" id="UP000199220"/>
    </source>
</evidence>
<reference evidence="3" key="1">
    <citation type="submission" date="2016-10" db="EMBL/GenBank/DDBJ databases">
        <authorList>
            <person name="Varghese N."/>
            <person name="Submissions S."/>
        </authorList>
    </citation>
    <scope>NUCLEOTIDE SEQUENCE [LARGE SCALE GENOMIC DNA]</scope>
    <source>
        <strain evidence="3">DSM 21368</strain>
    </source>
</reference>
<sequence length="473" mass="50037">MTDSSQTPAPAPERAAGGVRGRRRVLPALAVGLLTTALYTVFSVRQWSRFTSPSWDLGIFTQLLRAYAELRSPVVPIKGEGFMLLGDHFHPLLVLLTPAYALAPSGLTLLVLQNALIGVSAAVLTGCAVRHLGRVGGTTLGMAYGLSWGLQSAVASQFHEVALALPFLTASGAALVRRDHRAAVLWALPLLGIKEDLGLTLTMVGVVVALRGSRRLGLLTAAGGVAAFVLVTKVVLPSLNPDGVWDYADDSILATLLEDPGAAVGALFTGAGAKLGLVLMVVGVTAFLALRSPIVLLTLPTFAWRLTSDVPFHWSTDWHYSAVLMPVVFLAAVDAVLVLRLRPYTSWIGAGLLVLALAVTFRFPLWQLTDPELYQPAWNADGAEAALEAVPDGAVVATDITLMAYLAPRAEVYWVGNEDNPVPDLVVVNTSSGVYGDAPPEDVVTYAEAKFPGVEFTEVLDQEGFGVAERASG</sequence>
<dbReference type="Pfam" id="PF09852">
    <property type="entry name" value="DUF2079"/>
    <property type="match status" value="1"/>
</dbReference>
<feature type="transmembrane region" description="Helical" evidence="1">
    <location>
        <begin position="92"/>
        <end position="112"/>
    </location>
</feature>